<organism evidence="1 2">
    <name type="scientific">Hymenobacter cellulosivorans</name>
    <dbReference type="NCBI Taxonomy" id="2932249"/>
    <lineage>
        <taxon>Bacteria</taxon>
        <taxon>Pseudomonadati</taxon>
        <taxon>Bacteroidota</taxon>
        <taxon>Cytophagia</taxon>
        <taxon>Cytophagales</taxon>
        <taxon>Hymenobacteraceae</taxon>
        <taxon>Hymenobacter</taxon>
    </lineage>
</organism>
<evidence type="ECO:0000313" key="2">
    <source>
        <dbReference type="Proteomes" id="UP000831785"/>
    </source>
</evidence>
<protein>
    <submittedName>
        <fullName evidence="1">T9SS type A sorting domain-containing protein</fullName>
    </submittedName>
</protein>
<dbReference type="NCBIfam" id="TIGR04183">
    <property type="entry name" value="Por_Secre_tail"/>
    <property type="match status" value="1"/>
</dbReference>
<keyword evidence="2" id="KW-1185">Reference proteome</keyword>
<reference evidence="1 2" key="1">
    <citation type="submission" date="2022-04" db="EMBL/GenBank/DDBJ databases">
        <title>Hymenobacter sp. isolated from the air.</title>
        <authorList>
            <person name="Won M."/>
            <person name="Lee C.-M."/>
            <person name="Woen H.-Y."/>
            <person name="Kwon S.-W."/>
        </authorList>
    </citation>
    <scope>NUCLEOTIDE SEQUENCE [LARGE SCALE GENOMIC DNA]</scope>
    <source>
        <strain evidence="2">5116 S-27</strain>
    </source>
</reference>
<dbReference type="EMBL" id="CP095049">
    <property type="protein sequence ID" value="UOQ54522.1"/>
    <property type="molecule type" value="Genomic_DNA"/>
</dbReference>
<accession>A0ABY4FES3</accession>
<dbReference type="RefSeq" id="WP_244721581.1">
    <property type="nucleotide sequence ID" value="NZ_CP095049.1"/>
</dbReference>
<gene>
    <name evidence="1" type="ORF">MUN80_07100</name>
</gene>
<dbReference type="InterPro" id="IPR026444">
    <property type="entry name" value="Secre_tail"/>
</dbReference>
<evidence type="ECO:0000313" key="1">
    <source>
        <dbReference type="EMBL" id="UOQ54522.1"/>
    </source>
</evidence>
<name>A0ABY4FES3_9BACT</name>
<dbReference type="Proteomes" id="UP000831785">
    <property type="component" value="Chromosome"/>
</dbReference>
<sequence length="220" mass="23195">MGHARGLRGSNEGRAIAADASGGAYVTGIYRSAGAIFGSTTLPYSKRSYYDTFVAKLTPTGQWQWAQGVAGVAVGHSLALDNAGNLYLGGKFAGIYGAKQATFGTLSLTSPSAVHSVGYLARLNLTITGSRSASQTRSLAQAFPNPFAHQLTVQLLDSQPGLVEIIAHDATGRQWLREQVSLLAGQTTLPLPAAARWPAGVYTLTVRQGSQQQVLKVVRH</sequence>
<proteinExistence type="predicted"/>